<dbReference type="GO" id="GO:0015940">
    <property type="term" value="P:pantothenate biosynthetic process"/>
    <property type="evidence" value="ECO:0007669"/>
    <property type="project" value="UniProtKB-UniRule"/>
</dbReference>
<dbReference type="AlphaFoldDB" id="A0A7S9LRB9"/>
<dbReference type="PANTHER" id="PTHR20881">
    <property type="entry name" value="3-METHYL-2-OXOBUTANOATE HYDROXYMETHYLTRANSFERASE"/>
    <property type="match status" value="1"/>
</dbReference>
<evidence type="ECO:0000256" key="2">
    <source>
        <dbReference type="ARBA" id="ARBA00008676"/>
    </source>
</evidence>
<dbReference type="UniPathway" id="UPA00028">
    <property type="reaction ID" value="UER00003"/>
</dbReference>
<dbReference type="Proteomes" id="UP000594800">
    <property type="component" value="Chromosome"/>
</dbReference>
<dbReference type="GO" id="GO:0005737">
    <property type="term" value="C:cytoplasm"/>
    <property type="evidence" value="ECO:0007669"/>
    <property type="project" value="UniProtKB-SubCell"/>
</dbReference>
<dbReference type="InterPro" id="IPR040442">
    <property type="entry name" value="Pyrv_kinase-like_dom_sf"/>
</dbReference>
<proteinExistence type="inferred from homology"/>
<feature type="binding site" evidence="7 10">
    <location>
        <position position="88"/>
    </location>
    <ligand>
        <name>Mg(2+)</name>
        <dbReference type="ChEBI" id="CHEBI:18420"/>
    </ligand>
</feature>
<dbReference type="Gene3D" id="3.20.20.60">
    <property type="entry name" value="Phosphoenolpyruvate-binding domains"/>
    <property type="match status" value="1"/>
</dbReference>
<evidence type="ECO:0000256" key="6">
    <source>
        <dbReference type="ARBA" id="ARBA00056497"/>
    </source>
</evidence>
<name>A0A7S9LRB9_9RHOB</name>
<dbReference type="NCBIfam" id="NF001452">
    <property type="entry name" value="PRK00311.1"/>
    <property type="match status" value="1"/>
</dbReference>
<keyword evidence="11" id="KW-0489">Methyltransferase</keyword>
<comment type="pathway">
    <text evidence="1 7">Cofactor biosynthesis; (R)-pantothenate biosynthesis; (R)-pantoate from 3-methyl-2-oxobutanoate: step 1/2.</text>
</comment>
<evidence type="ECO:0000256" key="3">
    <source>
        <dbReference type="ARBA" id="ARBA00011424"/>
    </source>
</evidence>
<dbReference type="SUPFAM" id="SSF51621">
    <property type="entry name" value="Phosphoenolpyruvate/pyruvate domain"/>
    <property type="match status" value="1"/>
</dbReference>
<keyword evidence="5 7" id="KW-0808">Transferase</keyword>
<feature type="binding site" evidence="7 9">
    <location>
        <position position="88"/>
    </location>
    <ligand>
        <name>3-methyl-2-oxobutanoate</name>
        <dbReference type="ChEBI" id="CHEBI:11851"/>
    </ligand>
</feature>
<comment type="catalytic activity">
    <reaction evidence="7">
        <text>(6R)-5,10-methylene-5,6,7,8-tetrahydrofolate + 3-methyl-2-oxobutanoate + H2O = 2-dehydropantoate + (6S)-5,6,7,8-tetrahydrofolate</text>
        <dbReference type="Rhea" id="RHEA:11824"/>
        <dbReference type="ChEBI" id="CHEBI:11561"/>
        <dbReference type="ChEBI" id="CHEBI:11851"/>
        <dbReference type="ChEBI" id="CHEBI:15377"/>
        <dbReference type="ChEBI" id="CHEBI:15636"/>
        <dbReference type="ChEBI" id="CHEBI:57453"/>
        <dbReference type="EC" id="2.1.2.11"/>
    </reaction>
</comment>
<gene>
    <name evidence="7 11" type="primary">panB</name>
    <name evidence="11" type="ORF">I0K15_17525</name>
</gene>
<dbReference type="GO" id="GO:0008168">
    <property type="term" value="F:methyltransferase activity"/>
    <property type="evidence" value="ECO:0007669"/>
    <property type="project" value="UniProtKB-KW"/>
</dbReference>
<protein>
    <recommendedName>
        <fullName evidence="7">3-methyl-2-oxobutanoate hydroxymethyltransferase</fullName>
        <ecNumber evidence="7">2.1.2.11</ecNumber>
    </recommendedName>
    <alternativeName>
        <fullName evidence="7">Ketopantoate hydroxymethyltransferase</fullName>
        <shortName evidence="7">KPHMT</shortName>
    </alternativeName>
</protein>
<comment type="subcellular location">
    <subcellularLocation>
        <location evidence="7">Cytoplasm</location>
    </subcellularLocation>
</comment>
<dbReference type="PIRSF" id="PIRSF000388">
    <property type="entry name" value="Pantoate_hydroxy_MeTrfase"/>
    <property type="match status" value="1"/>
</dbReference>
<dbReference type="Pfam" id="PF02548">
    <property type="entry name" value="Pantoate_transf"/>
    <property type="match status" value="1"/>
</dbReference>
<comment type="cofactor">
    <cofactor evidence="7 10">
        <name>Mg(2+)</name>
        <dbReference type="ChEBI" id="CHEBI:18420"/>
    </cofactor>
    <text evidence="7 10">Binds 1 Mg(2+) ion per subunit.</text>
</comment>
<dbReference type="PANTHER" id="PTHR20881:SF0">
    <property type="entry name" value="3-METHYL-2-OXOBUTANOATE HYDROXYMETHYLTRANSFERASE"/>
    <property type="match status" value="1"/>
</dbReference>
<evidence type="ECO:0000256" key="9">
    <source>
        <dbReference type="PIRSR" id="PIRSR000388-2"/>
    </source>
</evidence>
<reference evidence="11 12" key="1">
    <citation type="submission" date="2020-11" db="EMBL/GenBank/DDBJ databases">
        <title>Description of Pontivivens ytuae sp. nov. isolated from deep sea sediment of Mariana Trench.</title>
        <authorList>
            <person name="Wang Z."/>
            <person name="Sun Q.-L."/>
            <person name="Xu X.-D."/>
            <person name="Tang Y.-Z."/>
            <person name="Zhang J."/>
        </authorList>
    </citation>
    <scope>NUCLEOTIDE SEQUENCE [LARGE SCALE GENOMIC DNA]</scope>
    <source>
        <strain evidence="11 12">MT2928</strain>
    </source>
</reference>
<comment type="similarity">
    <text evidence="2 7">Belongs to the PanB family.</text>
</comment>
<dbReference type="CDD" id="cd06557">
    <property type="entry name" value="KPHMT-like"/>
    <property type="match status" value="1"/>
</dbReference>
<dbReference type="InterPro" id="IPR003700">
    <property type="entry name" value="Pantoate_hydroxy_MeTrfase"/>
</dbReference>
<keyword evidence="4 7" id="KW-0566">Pantothenate biosynthesis</keyword>
<comment type="subunit">
    <text evidence="3 7">Homodecamer; pentamer of dimers.</text>
</comment>
<evidence type="ECO:0000256" key="1">
    <source>
        <dbReference type="ARBA" id="ARBA00005033"/>
    </source>
</evidence>
<feature type="active site" description="Proton acceptor" evidence="7 8">
    <location>
        <position position="187"/>
    </location>
</feature>
<dbReference type="GO" id="GO:0003864">
    <property type="term" value="F:3-methyl-2-oxobutanoate hydroxymethyltransferase activity"/>
    <property type="evidence" value="ECO:0007669"/>
    <property type="project" value="UniProtKB-UniRule"/>
</dbReference>
<evidence type="ECO:0000313" key="11">
    <source>
        <dbReference type="EMBL" id="QPH53560.1"/>
    </source>
</evidence>
<evidence type="ECO:0000256" key="7">
    <source>
        <dbReference type="HAMAP-Rule" id="MF_00156"/>
    </source>
</evidence>
<feature type="binding site" evidence="7 10">
    <location>
        <position position="49"/>
    </location>
    <ligand>
        <name>Mg(2+)</name>
        <dbReference type="ChEBI" id="CHEBI:18420"/>
    </ligand>
</feature>
<evidence type="ECO:0000256" key="8">
    <source>
        <dbReference type="PIRSR" id="PIRSR000388-1"/>
    </source>
</evidence>
<evidence type="ECO:0000256" key="4">
    <source>
        <dbReference type="ARBA" id="ARBA00022655"/>
    </source>
</evidence>
<feature type="binding site" evidence="7 10">
    <location>
        <position position="120"/>
    </location>
    <ligand>
        <name>Mg(2+)</name>
        <dbReference type="ChEBI" id="CHEBI:18420"/>
    </ligand>
</feature>
<dbReference type="HAMAP" id="MF_00156">
    <property type="entry name" value="PanB"/>
    <property type="match status" value="1"/>
</dbReference>
<feature type="binding site" evidence="7 9">
    <location>
        <position position="118"/>
    </location>
    <ligand>
        <name>3-methyl-2-oxobutanoate</name>
        <dbReference type="ChEBI" id="CHEBI:11851"/>
    </ligand>
</feature>
<sequence length="272" mass="28816">MSVHSDAKPVTVPAIRVRKGAEPLVALTAYHAQAASWVDPHADIILVGDSLGMVLHGLPSTVGVPLEMMLMHGASAVRGAKRALVIVDLPFGTYEESPEAAFRTAARVMAETGCGAVKLEGGVHMAETIAKLTRSGIPVMAHIGLTPQATHTMGGFKTQGRDRADWDRHVADAQAVAQAGAFSVVLEGMVEPLARRITEAVEIPTIGIGASPVCDGQILVLEDMLGLHEWTPKFVREFGALRGDIDVAITAYAQAVRNRTFPGEAETYAPKD</sequence>
<dbReference type="NCBIfam" id="TIGR00222">
    <property type="entry name" value="panB"/>
    <property type="match status" value="1"/>
</dbReference>
<accession>A0A7S9LRB9</accession>
<dbReference type="GO" id="GO:0032259">
    <property type="term" value="P:methylation"/>
    <property type="evidence" value="ECO:0007669"/>
    <property type="project" value="UniProtKB-KW"/>
</dbReference>
<dbReference type="InterPro" id="IPR015813">
    <property type="entry name" value="Pyrv/PenolPyrv_kinase-like_dom"/>
</dbReference>
<evidence type="ECO:0000256" key="5">
    <source>
        <dbReference type="ARBA" id="ARBA00022679"/>
    </source>
</evidence>
<organism evidence="11 12">
    <name type="scientific">Pontivivens ytuae</name>
    <dbReference type="NCBI Taxonomy" id="2789856"/>
    <lineage>
        <taxon>Bacteria</taxon>
        <taxon>Pseudomonadati</taxon>
        <taxon>Pseudomonadota</taxon>
        <taxon>Alphaproteobacteria</taxon>
        <taxon>Rhodobacterales</taxon>
        <taxon>Paracoccaceae</taxon>
        <taxon>Pontivivens</taxon>
    </lineage>
</organism>
<dbReference type="GO" id="GO:0000287">
    <property type="term" value="F:magnesium ion binding"/>
    <property type="evidence" value="ECO:0007669"/>
    <property type="project" value="TreeGrafter"/>
</dbReference>
<dbReference type="EC" id="2.1.2.11" evidence="7"/>
<keyword evidence="12" id="KW-1185">Reference proteome</keyword>
<keyword evidence="7 10" id="KW-0460">Magnesium</keyword>
<dbReference type="RefSeq" id="WP_196102769.1">
    <property type="nucleotide sequence ID" value="NZ_CP064942.1"/>
</dbReference>
<comment type="function">
    <text evidence="6 7">Catalyzes the reversible reaction in which hydroxymethyl group from 5,10-methylenetetrahydrofolate is transferred onto alpha-ketoisovalerate to form ketopantoate.</text>
</comment>
<dbReference type="KEGG" id="poz:I0K15_17525"/>
<feature type="binding site" evidence="7 9">
    <location>
        <begin position="49"/>
        <end position="50"/>
    </location>
    <ligand>
        <name>3-methyl-2-oxobutanoate</name>
        <dbReference type="ChEBI" id="CHEBI:11851"/>
    </ligand>
</feature>
<evidence type="ECO:0000313" key="12">
    <source>
        <dbReference type="Proteomes" id="UP000594800"/>
    </source>
</evidence>
<keyword evidence="7 10" id="KW-0479">Metal-binding</keyword>
<dbReference type="FunFam" id="3.20.20.60:FF:000003">
    <property type="entry name" value="3-methyl-2-oxobutanoate hydroxymethyltransferase"/>
    <property type="match status" value="1"/>
</dbReference>
<evidence type="ECO:0000256" key="10">
    <source>
        <dbReference type="PIRSR" id="PIRSR000388-3"/>
    </source>
</evidence>
<keyword evidence="7" id="KW-0963">Cytoplasm</keyword>
<dbReference type="EMBL" id="CP064942">
    <property type="protein sequence ID" value="QPH53560.1"/>
    <property type="molecule type" value="Genomic_DNA"/>
</dbReference>